<evidence type="ECO:0000313" key="2">
    <source>
        <dbReference type="EMBL" id="PIC11796.1"/>
    </source>
</evidence>
<dbReference type="AlphaFoldDB" id="A0A2G5SAZ2"/>
<sequence>MENLKLLEKLYHDPKFGLRGPAALLYQARKINKNITRKEVVSYLHSNDAYTRHFPQVRRIQHNPWVANGPDSHHMADLAMLPTLKKKNSGFCYILVVVDVFSRYVFVRPLKNKECSTVTKAYEDILYSSWRIPSRLYTDKGTEFMGKIFRNFVQSVGISHMNPKNTNVKACYAENAIMRIKNKLEKWFTVSKDYRWVEILNEIVDGLNGTYMDSIGTCPKNVNWKNAQKVYNRLYGSVQSHQPRYKIGNTVRILLENSPFVKGTRAKWTEEIFKVIKVIPYDIPVYILADDEDREVDGIWYEEEMVLYNPTDG</sequence>
<accession>A0A2G5SAZ2</accession>
<reference evidence="4" key="1">
    <citation type="submission" date="2017-10" db="EMBL/GenBank/DDBJ databases">
        <title>Rapid genome shrinkage in a self-fertile nematode reveals novel sperm competition proteins.</title>
        <authorList>
            <person name="Yin D."/>
            <person name="Schwarz E.M."/>
            <person name="Thomas C.G."/>
            <person name="Felde R.L."/>
            <person name="Korf I.F."/>
            <person name="Cutter A.D."/>
            <person name="Schartner C.M."/>
            <person name="Ralston E.J."/>
            <person name="Meyer B.J."/>
            <person name="Haag E.S."/>
        </authorList>
    </citation>
    <scope>NUCLEOTIDE SEQUENCE [LARGE SCALE GENOMIC DNA]</scope>
    <source>
        <strain evidence="4">JU1422</strain>
    </source>
</reference>
<dbReference type="OrthoDB" id="5810863at2759"/>
<dbReference type="SUPFAM" id="SSF53098">
    <property type="entry name" value="Ribonuclease H-like"/>
    <property type="match status" value="1"/>
</dbReference>
<dbReference type="STRING" id="1611254.A0A2G5SAZ2"/>
<dbReference type="Pfam" id="PF00665">
    <property type="entry name" value="rve"/>
    <property type="match status" value="1"/>
</dbReference>
<dbReference type="PROSITE" id="PS50994">
    <property type="entry name" value="INTEGRASE"/>
    <property type="match status" value="1"/>
</dbReference>
<dbReference type="EMBL" id="PDUG01000042">
    <property type="protein sequence ID" value="PIC11796.1"/>
    <property type="molecule type" value="Genomic_DNA"/>
</dbReference>
<dbReference type="InterPro" id="IPR012337">
    <property type="entry name" value="RNaseH-like_sf"/>
</dbReference>
<organism evidence="3 4">
    <name type="scientific">Caenorhabditis nigoni</name>
    <dbReference type="NCBI Taxonomy" id="1611254"/>
    <lineage>
        <taxon>Eukaryota</taxon>
        <taxon>Metazoa</taxon>
        <taxon>Ecdysozoa</taxon>
        <taxon>Nematoda</taxon>
        <taxon>Chromadorea</taxon>
        <taxon>Rhabditida</taxon>
        <taxon>Rhabditina</taxon>
        <taxon>Rhabditomorpha</taxon>
        <taxon>Rhabditoidea</taxon>
        <taxon>Rhabditidae</taxon>
        <taxon>Peloderinae</taxon>
        <taxon>Caenorhabditis</taxon>
    </lineage>
</organism>
<gene>
    <name evidence="3" type="ORF">B9Z55_028639</name>
    <name evidence="2" type="ORF">B9Z55_028852</name>
</gene>
<proteinExistence type="predicted"/>
<keyword evidence="4" id="KW-1185">Reference proteome</keyword>
<name>A0A2G5SAZ2_9PELO</name>
<dbReference type="InterPro" id="IPR001584">
    <property type="entry name" value="Integrase_cat-core"/>
</dbReference>
<feature type="domain" description="Integrase catalytic" evidence="1">
    <location>
        <begin position="66"/>
        <end position="227"/>
    </location>
</feature>
<dbReference type="GO" id="GO:0003676">
    <property type="term" value="F:nucleic acid binding"/>
    <property type="evidence" value="ECO:0007669"/>
    <property type="project" value="InterPro"/>
</dbReference>
<evidence type="ECO:0000313" key="4">
    <source>
        <dbReference type="Proteomes" id="UP000230233"/>
    </source>
</evidence>
<reference evidence="3" key="2">
    <citation type="journal article" date="2018" name="Science">
        <title>Rapid genome shrinkage in a self-fertile nematode reveals sperm competition proteins.</title>
        <authorList>
            <person name="Yin D."/>
            <person name="Schwarz E.M."/>
            <person name="Thomas C.G."/>
            <person name="Felde R.L."/>
            <person name="Korf I.F."/>
            <person name="Cutter A.D."/>
            <person name="Schartner C.M."/>
            <person name="Ralston E.J."/>
            <person name="Meyer B.J."/>
            <person name="Haag E.S."/>
        </authorList>
    </citation>
    <scope>NUCLEOTIDE SEQUENCE</scope>
    <source>
        <strain evidence="3">JU1422</strain>
    </source>
</reference>
<dbReference type="Proteomes" id="UP000230233">
    <property type="component" value="Unassembled WGS sequence"/>
</dbReference>
<dbReference type="PANTHER" id="PTHR46585:SF1">
    <property type="entry name" value="CHROMO DOMAIN-CONTAINING PROTEIN"/>
    <property type="match status" value="1"/>
</dbReference>
<comment type="caution">
    <text evidence="3">The sequence shown here is derived from an EMBL/GenBank/DDBJ whole genome shotgun (WGS) entry which is preliminary data.</text>
</comment>
<dbReference type="GO" id="GO:0015074">
    <property type="term" value="P:DNA integration"/>
    <property type="evidence" value="ECO:0007669"/>
    <property type="project" value="InterPro"/>
</dbReference>
<evidence type="ECO:0000313" key="3">
    <source>
        <dbReference type="EMBL" id="PIC12076.1"/>
    </source>
</evidence>
<dbReference type="EMBL" id="PDUG01000028">
    <property type="protein sequence ID" value="PIC12076.1"/>
    <property type="molecule type" value="Genomic_DNA"/>
</dbReference>
<dbReference type="Gene3D" id="3.30.420.10">
    <property type="entry name" value="Ribonuclease H-like superfamily/Ribonuclease H"/>
    <property type="match status" value="1"/>
</dbReference>
<dbReference type="PANTHER" id="PTHR46585">
    <property type="entry name" value="INTEGRASE CORE DOMAIN CONTAINING PROTEIN"/>
    <property type="match status" value="1"/>
</dbReference>
<dbReference type="InterPro" id="IPR036397">
    <property type="entry name" value="RNaseH_sf"/>
</dbReference>
<evidence type="ECO:0000259" key="1">
    <source>
        <dbReference type="PROSITE" id="PS50994"/>
    </source>
</evidence>
<protein>
    <recommendedName>
        <fullName evidence="1">Integrase catalytic domain-containing protein</fullName>
    </recommendedName>
</protein>